<gene>
    <name evidence="4" type="ORF">A3D06_02470</name>
</gene>
<evidence type="ECO:0008006" key="6">
    <source>
        <dbReference type="Google" id="ProtNLM"/>
    </source>
</evidence>
<organism evidence="4 5">
    <name type="scientific">Candidatus Roizmanbacteria bacterium RIFCSPHIGHO2_02_FULL_40_9</name>
    <dbReference type="NCBI Taxonomy" id="1802042"/>
    <lineage>
        <taxon>Bacteria</taxon>
        <taxon>Candidatus Roizmaniibacteriota</taxon>
    </lineage>
</organism>
<sequence length="367" mass="41589">MKIAVDISQAMYEGTGVGRYTSYLVEGLVRYAPAHEYIFFFSALRGKLPKKIEQLIRPPHRLVKVPLPPTILEFLWNHVHILPIETFTGNIDLVITSDWTFPPTKAKTMTTIHDLVVYRYPETSHPQIVSTQKKRLSYVLKKCDCIIVDSRSTKEDCIEILSVPEKKIHVIYPPVEVKKPSKKMIDSVLDKYHIHKPYIFTSGKIEPRKNFDRLFKAFKEARIPQLLIVAGPKGWGTENLEKNPPISRDIQMLGYVSDEDLYALYAGADFLVFPSLYEGFGYPAVEAMALGCPVVGSSTSSLGEIIEGVGITFNPNDEKDITRALRQVSSDVVLRKQLSEKGIKKSKEFSLEKFGMSVKHLFDILLI</sequence>
<dbReference type="Gene3D" id="3.40.50.2000">
    <property type="entry name" value="Glycogen Phosphorylase B"/>
    <property type="match status" value="2"/>
</dbReference>
<dbReference type="SUPFAM" id="SSF53756">
    <property type="entry name" value="UDP-Glycosyltransferase/glycogen phosphorylase"/>
    <property type="match status" value="1"/>
</dbReference>
<protein>
    <recommendedName>
        <fullName evidence="6">Glycosyl transferase family 1 domain-containing protein</fullName>
    </recommendedName>
</protein>
<evidence type="ECO:0000313" key="4">
    <source>
        <dbReference type="EMBL" id="OGK28899.1"/>
    </source>
</evidence>
<dbReference type="GO" id="GO:0016757">
    <property type="term" value="F:glycosyltransferase activity"/>
    <property type="evidence" value="ECO:0007669"/>
    <property type="project" value="InterPro"/>
</dbReference>
<evidence type="ECO:0000256" key="1">
    <source>
        <dbReference type="ARBA" id="ARBA00022679"/>
    </source>
</evidence>
<evidence type="ECO:0000259" key="2">
    <source>
        <dbReference type="Pfam" id="PF00534"/>
    </source>
</evidence>
<dbReference type="Pfam" id="PF13439">
    <property type="entry name" value="Glyco_transf_4"/>
    <property type="match status" value="1"/>
</dbReference>
<name>A0A1F7HCA8_9BACT</name>
<dbReference type="AlphaFoldDB" id="A0A1F7HCA8"/>
<evidence type="ECO:0000313" key="5">
    <source>
        <dbReference type="Proteomes" id="UP000177027"/>
    </source>
</evidence>
<dbReference type="InterPro" id="IPR028098">
    <property type="entry name" value="Glyco_trans_4-like_N"/>
</dbReference>
<dbReference type="InterPro" id="IPR001296">
    <property type="entry name" value="Glyco_trans_1"/>
</dbReference>
<keyword evidence="1" id="KW-0808">Transferase</keyword>
<dbReference type="EMBL" id="MFZS01000022">
    <property type="protein sequence ID" value="OGK28899.1"/>
    <property type="molecule type" value="Genomic_DNA"/>
</dbReference>
<dbReference type="PANTHER" id="PTHR46401">
    <property type="entry name" value="GLYCOSYLTRANSFERASE WBBK-RELATED"/>
    <property type="match status" value="1"/>
</dbReference>
<dbReference type="PANTHER" id="PTHR46401:SF2">
    <property type="entry name" value="GLYCOSYLTRANSFERASE WBBK-RELATED"/>
    <property type="match status" value="1"/>
</dbReference>
<evidence type="ECO:0000259" key="3">
    <source>
        <dbReference type="Pfam" id="PF13439"/>
    </source>
</evidence>
<accession>A0A1F7HCA8</accession>
<feature type="domain" description="Glycosyltransferase subfamily 4-like N-terminal" evidence="3">
    <location>
        <begin position="16"/>
        <end position="177"/>
    </location>
</feature>
<feature type="domain" description="Glycosyl transferase family 1" evidence="2">
    <location>
        <begin position="196"/>
        <end position="344"/>
    </location>
</feature>
<comment type="caution">
    <text evidence="4">The sequence shown here is derived from an EMBL/GenBank/DDBJ whole genome shotgun (WGS) entry which is preliminary data.</text>
</comment>
<dbReference type="Proteomes" id="UP000177027">
    <property type="component" value="Unassembled WGS sequence"/>
</dbReference>
<dbReference type="CDD" id="cd03809">
    <property type="entry name" value="GT4_MtfB-like"/>
    <property type="match status" value="1"/>
</dbReference>
<reference evidence="4 5" key="1">
    <citation type="journal article" date="2016" name="Nat. Commun.">
        <title>Thousands of microbial genomes shed light on interconnected biogeochemical processes in an aquifer system.</title>
        <authorList>
            <person name="Anantharaman K."/>
            <person name="Brown C.T."/>
            <person name="Hug L.A."/>
            <person name="Sharon I."/>
            <person name="Castelle C.J."/>
            <person name="Probst A.J."/>
            <person name="Thomas B.C."/>
            <person name="Singh A."/>
            <person name="Wilkins M.J."/>
            <person name="Karaoz U."/>
            <person name="Brodie E.L."/>
            <person name="Williams K.H."/>
            <person name="Hubbard S.S."/>
            <person name="Banfield J.F."/>
        </authorList>
    </citation>
    <scope>NUCLEOTIDE SEQUENCE [LARGE SCALE GENOMIC DNA]</scope>
</reference>
<dbReference type="Pfam" id="PF00534">
    <property type="entry name" value="Glycos_transf_1"/>
    <property type="match status" value="1"/>
</dbReference>
<proteinExistence type="predicted"/>